<sequence length="65" mass="6460">LTIPGVPGALASLAIPGAAAAAAAASRLGFPALPGTHCVMLVSNLNPEVSSFQSLMDLEVLKMSI</sequence>
<dbReference type="AlphaFoldDB" id="A0ABD0Q5T5"/>
<protein>
    <submittedName>
        <fullName evidence="1">Uncharacterized protein</fullName>
    </submittedName>
</protein>
<proteinExistence type="predicted"/>
<keyword evidence="2" id="KW-1185">Reference proteome</keyword>
<accession>A0ABD0Q5T5</accession>
<feature type="non-terminal residue" evidence="1">
    <location>
        <position position="1"/>
    </location>
</feature>
<dbReference type="EMBL" id="JAMKFB020000011">
    <property type="protein sequence ID" value="KAL0181415.1"/>
    <property type="molecule type" value="Genomic_DNA"/>
</dbReference>
<dbReference type="Proteomes" id="UP001529510">
    <property type="component" value="Unassembled WGS sequence"/>
</dbReference>
<reference evidence="1 2" key="1">
    <citation type="submission" date="2024-05" db="EMBL/GenBank/DDBJ databases">
        <title>Genome sequencing and assembly of Indian major carp, Cirrhinus mrigala (Hamilton, 1822).</title>
        <authorList>
            <person name="Mohindra V."/>
            <person name="Chowdhury L.M."/>
            <person name="Lal K."/>
            <person name="Jena J.K."/>
        </authorList>
    </citation>
    <scope>NUCLEOTIDE SEQUENCE [LARGE SCALE GENOMIC DNA]</scope>
    <source>
        <strain evidence="1">CM1030</strain>
        <tissue evidence="1">Blood</tissue>
    </source>
</reference>
<comment type="caution">
    <text evidence="1">The sequence shown here is derived from an EMBL/GenBank/DDBJ whole genome shotgun (WGS) entry which is preliminary data.</text>
</comment>
<gene>
    <name evidence="1" type="ORF">M9458_023821</name>
</gene>
<evidence type="ECO:0000313" key="1">
    <source>
        <dbReference type="EMBL" id="KAL0181415.1"/>
    </source>
</evidence>
<organism evidence="1 2">
    <name type="scientific">Cirrhinus mrigala</name>
    <name type="common">Mrigala</name>
    <dbReference type="NCBI Taxonomy" id="683832"/>
    <lineage>
        <taxon>Eukaryota</taxon>
        <taxon>Metazoa</taxon>
        <taxon>Chordata</taxon>
        <taxon>Craniata</taxon>
        <taxon>Vertebrata</taxon>
        <taxon>Euteleostomi</taxon>
        <taxon>Actinopterygii</taxon>
        <taxon>Neopterygii</taxon>
        <taxon>Teleostei</taxon>
        <taxon>Ostariophysi</taxon>
        <taxon>Cypriniformes</taxon>
        <taxon>Cyprinidae</taxon>
        <taxon>Labeoninae</taxon>
        <taxon>Labeonini</taxon>
        <taxon>Cirrhinus</taxon>
    </lineage>
</organism>
<evidence type="ECO:0000313" key="2">
    <source>
        <dbReference type="Proteomes" id="UP001529510"/>
    </source>
</evidence>
<name>A0ABD0Q5T5_CIRMR</name>